<dbReference type="Pfam" id="PF03477">
    <property type="entry name" value="ATP-cone"/>
    <property type="match status" value="1"/>
</dbReference>
<evidence type="ECO:0000256" key="1">
    <source>
        <dbReference type="ARBA" id="ARBA00022741"/>
    </source>
</evidence>
<dbReference type="SUPFAM" id="SSF52980">
    <property type="entry name" value="Restriction endonuclease-like"/>
    <property type="match status" value="1"/>
</dbReference>
<dbReference type="GO" id="GO:0005524">
    <property type="term" value="F:ATP binding"/>
    <property type="evidence" value="ECO:0007669"/>
    <property type="project" value="UniProtKB-UniRule"/>
</dbReference>
<dbReference type="GO" id="GO:0009307">
    <property type="term" value="P:DNA restriction-modification system"/>
    <property type="evidence" value="ECO:0007669"/>
    <property type="project" value="InterPro"/>
</dbReference>
<dbReference type="Gene3D" id="3.40.1350.10">
    <property type="match status" value="1"/>
</dbReference>
<dbReference type="Proteomes" id="UP000033860">
    <property type="component" value="Unassembled WGS sequence"/>
</dbReference>
<keyword evidence="1 3" id="KW-0547">Nucleotide-binding</keyword>
<reference evidence="5 6" key="1">
    <citation type="journal article" date="2015" name="Nature">
        <title>rRNA introns, odd ribosomes, and small enigmatic genomes across a large radiation of phyla.</title>
        <authorList>
            <person name="Brown C.T."/>
            <person name="Hug L.A."/>
            <person name="Thomas B.C."/>
            <person name="Sharon I."/>
            <person name="Castelle C.J."/>
            <person name="Singh A."/>
            <person name="Wilkins M.J."/>
            <person name="Williams K.H."/>
            <person name="Banfield J.F."/>
        </authorList>
    </citation>
    <scope>NUCLEOTIDE SEQUENCE [LARGE SCALE GENOMIC DNA]</scope>
</reference>
<dbReference type="CDD" id="cd22308">
    <property type="entry name" value="Af1548-like"/>
    <property type="match status" value="1"/>
</dbReference>
<dbReference type="InterPro" id="IPR054374">
    <property type="entry name" value="AF1548-like_C"/>
</dbReference>
<dbReference type="InterPro" id="IPR011856">
    <property type="entry name" value="tRNA_endonuc-like_dom_sf"/>
</dbReference>
<organism evidence="5 6">
    <name type="scientific">Candidatus Beckwithbacteria bacterium GW2011_GWB1_47_15</name>
    <dbReference type="NCBI Taxonomy" id="1618371"/>
    <lineage>
        <taxon>Bacteria</taxon>
        <taxon>Candidatus Beckwithiibacteriota</taxon>
    </lineage>
</organism>
<evidence type="ECO:0000313" key="5">
    <source>
        <dbReference type="EMBL" id="KKU60485.1"/>
    </source>
</evidence>
<dbReference type="InterPro" id="IPR011335">
    <property type="entry name" value="Restrct_endonuc-II-like"/>
</dbReference>
<keyword evidence="2 3" id="KW-0067">ATP-binding</keyword>
<name>A0A0G1URY7_9BACT</name>
<dbReference type="InterPro" id="IPR007560">
    <property type="entry name" value="Restrct_endonuc_IV_Mrr"/>
</dbReference>
<dbReference type="GO" id="GO:0003677">
    <property type="term" value="F:DNA binding"/>
    <property type="evidence" value="ECO:0007669"/>
    <property type="project" value="InterPro"/>
</dbReference>
<proteinExistence type="predicted"/>
<gene>
    <name evidence="5" type="ORF">UX85_C0010G0018</name>
</gene>
<comment type="caution">
    <text evidence="5">The sequence shown here is derived from an EMBL/GenBank/DDBJ whole genome shotgun (WGS) entry which is preliminary data.</text>
</comment>
<dbReference type="EMBL" id="LCNT01000010">
    <property type="protein sequence ID" value="KKU60485.1"/>
    <property type="molecule type" value="Genomic_DNA"/>
</dbReference>
<dbReference type="AlphaFoldDB" id="A0A0G1URY7"/>
<dbReference type="Pfam" id="PF22357">
    <property type="entry name" value="AF1548-like_C"/>
    <property type="match status" value="1"/>
</dbReference>
<dbReference type="PROSITE" id="PS51161">
    <property type="entry name" value="ATP_CONE"/>
    <property type="match status" value="1"/>
</dbReference>
<evidence type="ECO:0000256" key="2">
    <source>
        <dbReference type="ARBA" id="ARBA00022840"/>
    </source>
</evidence>
<evidence type="ECO:0000313" key="6">
    <source>
        <dbReference type="Proteomes" id="UP000033860"/>
    </source>
</evidence>
<evidence type="ECO:0000256" key="3">
    <source>
        <dbReference type="PROSITE-ProRule" id="PRU00492"/>
    </source>
</evidence>
<accession>A0A0G1URY7</accession>
<keyword evidence="5" id="KW-0255">Endonuclease</keyword>
<sequence length="283" mass="31843">MGYNNFMAISVTKASGVSEPFSEAKVRSSLKRAGAKPEIIDKVLVSLTGKLYDGITTRAIYRQVFDSLAQFQEGIHHRYSLKDAIMKLGPSGYPFEKFVARLLDHLGFTTQTQVTVQGQCIEHEIDVSALKDDQHFLIECKYHNRPGTKSRSRDALYTQARFEDVVAGYKSNSNHVNKFHQAWLVTNTKLTSNAVKYGRCKGMKLLAWRYPEKGSLEQLIEANNLHPLTCFTFLDLRDRQSLLQNDLVLCRDITTATDQRLSDLGLSSDKVKRLKAAAASLHG</sequence>
<dbReference type="Pfam" id="PF04471">
    <property type="entry name" value="Mrr_cat"/>
    <property type="match status" value="1"/>
</dbReference>
<dbReference type="InterPro" id="IPR005144">
    <property type="entry name" value="ATP-cone_dom"/>
</dbReference>
<keyword evidence="5" id="KW-0540">Nuclease</keyword>
<evidence type="ECO:0000259" key="4">
    <source>
        <dbReference type="PROSITE" id="PS51161"/>
    </source>
</evidence>
<dbReference type="Gene3D" id="1.10.150.20">
    <property type="entry name" value="5' to 3' exonuclease, C-terminal subdomain"/>
    <property type="match status" value="1"/>
</dbReference>
<keyword evidence="5" id="KW-0378">Hydrolase</keyword>
<feature type="domain" description="ATP-cone" evidence="4">
    <location>
        <begin position="9"/>
        <end position="118"/>
    </location>
</feature>
<dbReference type="GO" id="GO:0004519">
    <property type="term" value="F:endonuclease activity"/>
    <property type="evidence" value="ECO:0007669"/>
    <property type="project" value="UniProtKB-KW"/>
</dbReference>
<protein>
    <submittedName>
        <fullName evidence="5">Restriction endonuclease</fullName>
    </submittedName>
</protein>